<dbReference type="Pfam" id="PF00196">
    <property type="entry name" value="GerE"/>
    <property type="match status" value="1"/>
</dbReference>
<protein>
    <submittedName>
        <fullName evidence="5">LuxR family transcriptional regulator</fullName>
    </submittedName>
</protein>
<dbReference type="AlphaFoldDB" id="A0A8J3J0W8"/>
<dbReference type="Gene3D" id="1.10.10.10">
    <property type="entry name" value="Winged helix-like DNA-binding domain superfamily/Winged helix DNA-binding domain"/>
    <property type="match status" value="1"/>
</dbReference>
<dbReference type="InterPro" id="IPR041617">
    <property type="entry name" value="TPR_MalT"/>
</dbReference>
<dbReference type="PROSITE" id="PS00622">
    <property type="entry name" value="HTH_LUXR_1"/>
    <property type="match status" value="1"/>
</dbReference>
<dbReference type="SUPFAM" id="SSF46894">
    <property type="entry name" value="C-terminal effector domain of the bipartite response regulators"/>
    <property type="match status" value="1"/>
</dbReference>
<feature type="domain" description="HTH luxR-type" evidence="4">
    <location>
        <begin position="1001"/>
        <end position="1066"/>
    </location>
</feature>
<reference evidence="5" key="1">
    <citation type="submission" date="2020-10" db="EMBL/GenBank/DDBJ databases">
        <title>Taxonomic study of unclassified bacteria belonging to the class Ktedonobacteria.</title>
        <authorList>
            <person name="Yabe S."/>
            <person name="Wang C.M."/>
            <person name="Zheng Y."/>
            <person name="Sakai Y."/>
            <person name="Cavaletti L."/>
            <person name="Monciardini P."/>
            <person name="Donadio S."/>
        </authorList>
    </citation>
    <scope>NUCLEOTIDE SEQUENCE</scope>
    <source>
        <strain evidence="5">ID150040</strain>
    </source>
</reference>
<dbReference type="PRINTS" id="PR00038">
    <property type="entry name" value="HTHLUXR"/>
</dbReference>
<dbReference type="InterPro" id="IPR027417">
    <property type="entry name" value="P-loop_NTPase"/>
</dbReference>
<dbReference type="Gene3D" id="3.40.50.300">
    <property type="entry name" value="P-loop containing nucleotide triphosphate hydrolases"/>
    <property type="match status" value="1"/>
</dbReference>
<evidence type="ECO:0000256" key="2">
    <source>
        <dbReference type="ARBA" id="ARBA00023125"/>
    </source>
</evidence>
<evidence type="ECO:0000256" key="3">
    <source>
        <dbReference type="ARBA" id="ARBA00023163"/>
    </source>
</evidence>
<keyword evidence="1" id="KW-0805">Transcription regulation</keyword>
<dbReference type="GO" id="GO:0006355">
    <property type="term" value="P:regulation of DNA-templated transcription"/>
    <property type="evidence" value="ECO:0007669"/>
    <property type="project" value="InterPro"/>
</dbReference>
<dbReference type="PANTHER" id="PTHR44688">
    <property type="entry name" value="DNA-BINDING TRANSCRIPTIONAL ACTIVATOR DEVR_DOSR"/>
    <property type="match status" value="1"/>
</dbReference>
<dbReference type="InterPro" id="IPR016032">
    <property type="entry name" value="Sig_transdc_resp-reg_C-effctor"/>
</dbReference>
<dbReference type="SUPFAM" id="SSF48452">
    <property type="entry name" value="TPR-like"/>
    <property type="match status" value="1"/>
</dbReference>
<keyword evidence="6" id="KW-1185">Reference proteome</keyword>
<dbReference type="Pfam" id="PF13191">
    <property type="entry name" value="AAA_16"/>
    <property type="match status" value="1"/>
</dbReference>
<accession>A0A8J3J0W8</accession>
<dbReference type="InterPro" id="IPR059106">
    <property type="entry name" value="WHD_MalT"/>
</dbReference>
<dbReference type="SMART" id="SM00421">
    <property type="entry name" value="HTH_LUXR"/>
    <property type="match status" value="1"/>
</dbReference>
<dbReference type="InterPro" id="IPR036388">
    <property type="entry name" value="WH-like_DNA-bd_sf"/>
</dbReference>
<proteinExistence type="predicted"/>
<keyword evidence="3" id="KW-0804">Transcription</keyword>
<evidence type="ECO:0000256" key="1">
    <source>
        <dbReference type="ARBA" id="ARBA00023015"/>
    </source>
</evidence>
<dbReference type="PROSITE" id="PS50043">
    <property type="entry name" value="HTH_LUXR_2"/>
    <property type="match status" value="1"/>
</dbReference>
<dbReference type="Pfam" id="PF17874">
    <property type="entry name" value="TPR_MalT"/>
    <property type="match status" value="1"/>
</dbReference>
<evidence type="ECO:0000259" key="4">
    <source>
        <dbReference type="PROSITE" id="PS50043"/>
    </source>
</evidence>
<comment type="caution">
    <text evidence="5">The sequence shown here is derived from an EMBL/GenBank/DDBJ whole genome shotgun (WGS) entry which is preliminary data.</text>
</comment>
<dbReference type="EMBL" id="BNJK01000002">
    <property type="protein sequence ID" value="GHP00318.1"/>
    <property type="molecule type" value="Genomic_DNA"/>
</dbReference>
<dbReference type="GO" id="GO:0003677">
    <property type="term" value="F:DNA binding"/>
    <property type="evidence" value="ECO:0007669"/>
    <property type="project" value="UniProtKB-KW"/>
</dbReference>
<evidence type="ECO:0000313" key="6">
    <source>
        <dbReference type="Proteomes" id="UP000597444"/>
    </source>
</evidence>
<dbReference type="InterPro" id="IPR011990">
    <property type="entry name" value="TPR-like_helical_dom_sf"/>
</dbReference>
<dbReference type="InterPro" id="IPR041664">
    <property type="entry name" value="AAA_16"/>
</dbReference>
<name>A0A8J3J0W8_9CHLR</name>
<evidence type="ECO:0000313" key="5">
    <source>
        <dbReference type="EMBL" id="GHP00318.1"/>
    </source>
</evidence>
<dbReference type="CDD" id="cd06170">
    <property type="entry name" value="LuxR_C_like"/>
    <property type="match status" value="1"/>
</dbReference>
<dbReference type="PANTHER" id="PTHR44688:SF25">
    <property type="entry name" value="HTH LUXR-TYPE DOMAIN-CONTAINING PROTEIN"/>
    <property type="match status" value="1"/>
</dbReference>
<gene>
    <name evidence="5" type="ORF">KSF_103650</name>
</gene>
<dbReference type="SUPFAM" id="SSF52540">
    <property type="entry name" value="P-loop containing nucleoside triphosphate hydrolases"/>
    <property type="match status" value="1"/>
</dbReference>
<dbReference type="Proteomes" id="UP000597444">
    <property type="component" value="Unassembled WGS sequence"/>
</dbReference>
<keyword evidence="2" id="KW-0238">DNA-binding</keyword>
<dbReference type="Pfam" id="PF25873">
    <property type="entry name" value="WHD_MalT"/>
    <property type="match status" value="1"/>
</dbReference>
<dbReference type="Gene3D" id="1.25.40.10">
    <property type="entry name" value="Tetratricopeptide repeat domain"/>
    <property type="match status" value="1"/>
</dbReference>
<sequence length="1068" mass="122463">MQPKHASYVLAWSPQDRVYELFLNDTLQQRFRVEDEQAWQTWLKLQTSFAFRGQHGHLSLLKEARSRGDGYWYAYAYRNRRKQKHYLGTTRALTLAHVEETCTRLCHQETYTLMETGSKAQPAPPAVSPPFFSVPTPFPDVLLLPKLIPPHLPATLVTRERLFHALEQANTHPLTLVAASAGSGKTTLLAAWVAQNPSLFSRFAWLSLDERDNDPVHFWAYIIAALRVHSGIASQHQREPGETALTMLYSPQPPDVLVILTSLINDLMISREKMMLVLDDYHIIDDPAISHSLQFLLEHLPPNLHVILAGRGDPPLSLTRLRARGQMIEIRDQDLRFTRTETEQFLAHTALFPLTDAEIDVLEHRSEGWVTGLQLAALAMRTRPDRATFLHQFNGNQRFILEYIQEEILQHQPLEVQDFLMKTALLTRLHASLCHHVLGDTTELACQHMLTTLEKTNLFLTSLDEEQRWYRFHSLFRDVLLARLHTLSPDMVSTLHQRAARWYAQQGDLYTAVVHALKGSDYIFAATLMEQSSEQMWLNGKGITLYTWMTQLPDDVLLAHASLALTSVLHLFLLASSASDEQWQQAVSRAERMTERIEALVERQDVMLSPEEDRLLHNRLAFLHRLLASRELYVQGKLAHMQEFIVRMLELVREDVVVWQMFPVSAFSLLQTNQMTFIPLYSKLQRQAEQEKQGYEAAWCLYLLSRAYHHNGQLDLAYRIDLQALQHLQQVGKARSLFGYVHLHLARYHWTRNRLVEAQSHLETALQFAQTWQQRELQIESYCQLIPLLIAEGKLAEAAKALTEAQRLSQQGVERRHHMHLEFAQMRLWLAQGKPEAAKHWVAHCDLDPQKRAFYTDPASIDFITLPLIQVYLAAGRENDAHELLTSLLLHAERNQDIWNLMHILALQVLVWQTSGEFTRAQACALHLLQLAEPADYLRIYLDIGVPMQQVLQKILHDVKLPLKQQHPQIPLDTLKTLLAAFEQQMNGQHIPVGQPPNSFSRSSLAALTAREQEVLHLLAQGATNQDIASELVIALATVKKHVTNILNKLGAENRIQAIARARDSRLL</sequence>
<organism evidence="5 6">
    <name type="scientific">Reticulibacter mediterranei</name>
    <dbReference type="NCBI Taxonomy" id="2778369"/>
    <lineage>
        <taxon>Bacteria</taxon>
        <taxon>Bacillati</taxon>
        <taxon>Chloroflexota</taxon>
        <taxon>Ktedonobacteria</taxon>
        <taxon>Ktedonobacterales</taxon>
        <taxon>Reticulibacteraceae</taxon>
        <taxon>Reticulibacter</taxon>
    </lineage>
</organism>
<dbReference type="InterPro" id="IPR000792">
    <property type="entry name" value="Tscrpt_reg_LuxR_C"/>
</dbReference>
<dbReference type="RefSeq" id="WP_220210855.1">
    <property type="nucleotide sequence ID" value="NZ_BNJK01000002.1"/>
</dbReference>